<dbReference type="PANTHER" id="PTHR30055">
    <property type="entry name" value="HTH-TYPE TRANSCRIPTIONAL REGULATOR RUTR"/>
    <property type="match status" value="1"/>
</dbReference>
<proteinExistence type="predicted"/>
<dbReference type="PANTHER" id="PTHR30055:SF146">
    <property type="entry name" value="HTH-TYPE TRANSCRIPTIONAL DUAL REGULATOR CECR"/>
    <property type="match status" value="1"/>
</dbReference>
<evidence type="ECO:0000259" key="6">
    <source>
        <dbReference type="PROSITE" id="PS50977"/>
    </source>
</evidence>
<feature type="DNA-binding region" description="H-T-H motif" evidence="4">
    <location>
        <begin position="45"/>
        <end position="64"/>
    </location>
</feature>
<protein>
    <submittedName>
        <fullName evidence="7">TetR family transcriptional regulator</fullName>
    </submittedName>
</protein>
<dbReference type="Gene3D" id="1.10.357.10">
    <property type="entry name" value="Tetracycline Repressor, domain 2"/>
    <property type="match status" value="1"/>
</dbReference>
<dbReference type="Pfam" id="PF00440">
    <property type="entry name" value="TetR_N"/>
    <property type="match status" value="1"/>
</dbReference>
<dbReference type="PRINTS" id="PR00455">
    <property type="entry name" value="HTHTETR"/>
</dbReference>
<name>A0A4Q7MMJ4_9BURK</name>
<reference evidence="7 8" key="1">
    <citation type="submission" date="2019-02" db="EMBL/GenBank/DDBJ databases">
        <title>Genomic Encyclopedia of Type Strains, Phase IV (KMG-IV): sequencing the most valuable type-strain genomes for metagenomic binning, comparative biology and taxonomic classification.</title>
        <authorList>
            <person name="Goeker M."/>
        </authorList>
    </citation>
    <scope>NUCLEOTIDE SEQUENCE [LARGE SCALE GENOMIC DNA]</scope>
    <source>
        <strain evidence="7 8">DSM 16618</strain>
    </source>
</reference>
<dbReference type="SUPFAM" id="SSF48498">
    <property type="entry name" value="Tetracyclin repressor-like, C-terminal domain"/>
    <property type="match status" value="1"/>
</dbReference>
<feature type="domain" description="HTH tetR-type" evidence="6">
    <location>
        <begin position="22"/>
        <end position="82"/>
    </location>
</feature>
<dbReference type="GO" id="GO:0000976">
    <property type="term" value="F:transcription cis-regulatory region binding"/>
    <property type="evidence" value="ECO:0007669"/>
    <property type="project" value="TreeGrafter"/>
</dbReference>
<dbReference type="SUPFAM" id="SSF46689">
    <property type="entry name" value="Homeodomain-like"/>
    <property type="match status" value="1"/>
</dbReference>
<feature type="region of interest" description="Disordered" evidence="5">
    <location>
        <begin position="1"/>
        <end position="21"/>
    </location>
</feature>
<dbReference type="GO" id="GO:0003700">
    <property type="term" value="F:DNA-binding transcription factor activity"/>
    <property type="evidence" value="ECO:0007669"/>
    <property type="project" value="TreeGrafter"/>
</dbReference>
<dbReference type="InterPro" id="IPR001647">
    <property type="entry name" value="HTH_TetR"/>
</dbReference>
<evidence type="ECO:0000313" key="7">
    <source>
        <dbReference type="EMBL" id="RZS69665.1"/>
    </source>
</evidence>
<sequence>MPKVSVATKSQHKKVPATERGRQRQQQLLHVACEHFLKHGYAATSLDAIVTEAGGSKAAVYHHFGGKQALFAAVIEQLCAEFLAQLRAIDVSGVTLADGLRTILQELVNVVANARHVAFYRLVIAGSKRFPEAGQTWYEHGPMVWFDVFMRLFDIQERKGQIRADAPKAVVAGILFDAVLSFLTTQFVILGRPIDKRLAEPVIEALITMAQSRLAPSCC</sequence>
<evidence type="ECO:0000256" key="3">
    <source>
        <dbReference type="ARBA" id="ARBA00023163"/>
    </source>
</evidence>
<gene>
    <name evidence="7" type="ORF">EV679_2270</name>
</gene>
<dbReference type="InterPro" id="IPR009057">
    <property type="entry name" value="Homeodomain-like_sf"/>
</dbReference>
<keyword evidence="2 4" id="KW-0238">DNA-binding</keyword>
<evidence type="ECO:0000256" key="4">
    <source>
        <dbReference type="PROSITE-ProRule" id="PRU00335"/>
    </source>
</evidence>
<comment type="caution">
    <text evidence="7">The sequence shown here is derived from an EMBL/GenBank/DDBJ whole genome shotgun (WGS) entry which is preliminary data.</text>
</comment>
<dbReference type="Pfam" id="PF14246">
    <property type="entry name" value="TetR_C_7"/>
    <property type="match status" value="1"/>
</dbReference>
<dbReference type="RefSeq" id="WP_130487255.1">
    <property type="nucleotide sequence ID" value="NZ_CBCSEB010000011.1"/>
</dbReference>
<dbReference type="EMBL" id="SGWZ01000003">
    <property type="protein sequence ID" value="RZS69665.1"/>
    <property type="molecule type" value="Genomic_DNA"/>
</dbReference>
<keyword evidence="3" id="KW-0804">Transcription</keyword>
<dbReference type="AlphaFoldDB" id="A0A4Q7MMJ4"/>
<dbReference type="InterPro" id="IPR039536">
    <property type="entry name" value="TetR_C_Proteobacteria"/>
</dbReference>
<keyword evidence="1" id="KW-0805">Transcription regulation</keyword>
<dbReference type="Proteomes" id="UP000292039">
    <property type="component" value="Unassembled WGS sequence"/>
</dbReference>
<dbReference type="FunFam" id="1.10.10.60:FF:000141">
    <property type="entry name" value="TetR family transcriptional regulator"/>
    <property type="match status" value="1"/>
</dbReference>
<accession>A0A4Q7MMJ4</accession>
<evidence type="ECO:0000313" key="8">
    <source>
        <dbReference type="Proteomes" id="UP000292039"/>
    </source>
</evidence>
<organism evidence="7 8">
    <name type="scientific">Kerstersia gyiorum</name>
    <dbReference type="NCBI Taxonomy" id="206506"/>
    <lineage>
        <taxon>Bacteria</taxon>
        <taxon>Pseudomonadati</taxon>
        <taxon>Pseudomonadota</taxon>
        <taxon>Betaproteobacteria</taxon>
        <taxon>Burkholderiales</taxon>
        <taxon>Alcaligenaceae</taxon>
        <taxon>Kerstersia</taxon>
    </lineage>
</organism>
<evidence type="ECO:0000256" key="2">
    <source>
        <dbReference type="ARBA" id="ARBA00023125"/>
    </source>
</evidence>
<evidence type="ECO:0000256" key="5">
    <source>
        <dbReference type="SAM" id="MobiDB-lite"/>
    </source>
</evidence>
<dbReference type="PROSITE" id="PS50977">
    <property type="entry name" value="HTH_TETR_2"/>
    <property type="match status" value="1"/>
</dbReference>
<dbReference type="InterPro" id="IPR050109">
    <property type="entry name" value="HTH-type_TetR-like_transc_reg"/>
</dbReference>
<evidence type="ECO:0000256" key="1">
    <source>
        <dbReference type="ARBA" id="ARBA00023015"/>
    </source>
</evidence>
<dbReference type="InterPro" id="IPR036271">
    <property type="entry name" value="Tet_transcr_reg_TetR-rel_C_sf"/>
</dbReference>